<dbReference type="InterPro" id="IPR013094">
    <property type="entry name" value="AB_hydrolase_3"/>
</dbReference>
<dbReference type="Gene3D" id="3.40.50.1820">
    <property type="entry name" value="alpha/beta hydrolase"/>
    <property type="match status" value="1"/>
</dbReference>
<evidence type="ECO:0000256" key="1">
    <source>
        <dbReference type="SAM" id="MobiDB-lite"/>
    </source>
</evidence>
<keyword evidence="2" id="KW-0732">Signal</keyword>
<evidence type="ECO:0000256" key="2">
    <source>
        <dbReference type="SAM" id="SignalP"/>
    </source>
</evidence>
<dbReference type="Pfam" id="PF07859">
    <property type="entry name" value="Abhydrolase_3"/>
    <property type="match status" value="1"/>
</dbReference>
<protein>
    <submittedName>
        <fullName evidence="4">Alpha/beta hydrolase</fullName>
    </submittedName>
</protein>
<dbReference type="PANTHER" id="PTHR23025:SF4">
    <property type="entry name" value="ALPHA_BETA HYDROLASE FOLD-3 DOMAIN-CONTAINING PROTEIN"/>
    <property type="match status" value="1"/>
</dbReference>
<name>A0ABV6JXI0_9PROT</name>
<evidence type="ECO:0000259" key="3">
    <source>
        <dbReference type="Pfam" id="PF07859"/>
    </source>
</evidence>
<comment type="caution">
    <text evidence="4">The sequence shown here is derived from an EMBL/GenBank/DDBJ whole genome shotgun (WGS) entry which is preliminary data.</text>
</comment>
<dbReference type="Proteomes" id="UP001589865">
    <property type="component" value="Unassembled WGS sequence"/>
</dbReference>
<dbReference type="SUPFAM" id="SSF53474">
    <property type="entry name" value="alpha/beta-Hydrolases"/>
    <property type="match status" value="1"/>
</dbReference>
<dbReference type="InterPro" id="IPR029058">
    <property type="entry name" value="AB_hydrolase_fold"/>
</dbReference>
<dbReference type="PROSITE" id="PS51257">
    <property type="entry name" value="PROKAR_LIPOPROTEIN"/>
    <property type="match status" value="1"/>
</dbReference>
<evidence type="ECO:0000313" key="4">
    <source>
        <dbReference type="EMBL" id="MFC0410436.1"/>
    </source>
</evidence>
<dbReference type="EMBL" id="JBHLUN010000015">
    <property type="protein sequence ID" value="MFC0410436.1"/>
    <property type="molecule type" value="Genomic_DNA"/>
</dbReference>
<sequence length="383" mass="40047">MSALSRRSALLLGLSTPAFLAACATTPPMSPPDPTGMADPEMRALLASLASLGPKPLEGLTPAEARRQPGLADATLNLLRQQNKPTTPRAVPLVKDVTIPGPGGPLQARVYSSAHIPEMPGQAPLPLIVYFHGGGWVISTIDTYDTSARALSLDAGAVVVSVEYRKGPENKFPAAHDDAYAAYVWAVQNATTLGADPNRVAIVGESAGGNLAIATALSAKAGGAPMPQALALVYPVAGTDTATPSYTQFANAKPLSRPAVLWFVGQYTNGGSDLQDPRLNVYGAADLRGLPRTIIVNAEIDPLADDGARLEQKLQQAGVSVTRRVYPGVTHEFFGADAVLSKAKDAQTFVAGELRAVFVNTPTPPLPAPRGRVRPVHPRRATP</sequence>
<keyword evidence="5" id="KW-1185">Reference proteome</keyword>
<feature type="compositionally biased region" description="Basic residues" evidence="1">
    <location>
        <begin position="371"/>
        <end position="383"/>
    </location>
</feature>
<reference evidence="4 5" key="1">
    <citation type="submission" date="2024-09" db="EMBL/GenBank/DDBJ databases">
        <authorList>
            <person name="Sun Q."/>
            <person name="Mori K."/>
        </authorList>
    </citation>
    <scope>NUCLEOTIDE SEQUENCE [LARGE SCALE GENOMIC DNA]</scope>
    <source>
        <strain evidence="4 5">TBRC 5777</strain>
    </source>
</reference>
<dbReference type="PANTHER" id="PTHR23025">
    <property type="entry name" value="TRIACYLGLYCEROL LIPASE"/>
    <property type="match status" value="1"/>
</dbReference>
<feature type="signal peptide" evidence="2">
    <location>
        <begin position="1"/>
        <end position="20"/>
    </location>
</feature>
<accession>A0ABV6JXI0</accession>
<keyword evidence="4" id="KW-0378">Hydrolase</keyword>
<organism evidence="4 5">
    <name type="scientific">Roseomonas elaeocarpi</name>
    <dbReference type="NCBI Taxonomy" id="907779"/>
    <lineage>
        <taxon>Bacteria</taxon>
        <taxon>Pseudomonadati</taxon>
        <taxon>Pseudomonadota</taxon>
        <taxon>Alphaproteobacteria</taxon>
        <taxon>Acetobacterales</taxon>
        <taxon>Roseomonadaceae</taxon>
        <taxon>Roseomonas</taxon>
    </lineage>
</organism>
<feature type="region of interest" description="Disordered" evidence="1">
    <location>
        <begin position="361"/>
        <end position="383"/>
    </location>
</feature>
<proteinExistence type="predicted"/>
<feature type="domain" description="Alpha/beta hydrolase fold-3" evidence="3">
    <location>
        <begin position="128"/>
        <end position="334"/>
    </location>
</feature>
<gene>
    <name evidence="4" type="ORF">ACFFGY_19455</name>
</gene>
<feature type="chain" id="PRO_5047499112" evidence="2">
    <location>
        <begin position="21"/>
        <end position="383"/>
    </location>
</feature>
<dbReference type="GO" id="GO:0016787">
    <property type="term" value="F:hydrolase activity"/>
    <property type="evidence" value="ECO:0007669"/>
    <property type="project" value="UniProtKB-KW"/>
</dbReference>
<dbReference type="RefSeq" id="WP_377046187.1">
    <property type="nucleotide sequence ID" value="NZ_JBHLUN010000015.1"/>
</dbReference>
<evidence type="ECO:0000313" key="5">
    <source>
        <dbReference type="Proteomes" id="UP001589865"/>
    </source>
</evidence>